<feature type="transmembrane region" description="Helical" evidence="6">
    <location>
        <begin position="138"/>
        <end position="161"/>
    </location>
</feature>
<keyword evidence="5 6" id="KW-0472">Membrane</keyword>
<evidence type="ECO:0000256" key="5">
    <source>
        <dbReference type="ARBA" id="ARBA00023136"/>
    </source>
</evidence>
<comment type="subcellular location">
    <subcellularLocation>
        <location evidence="1">Cell membrane</location>
        <topology evidence="1">Multi-pass membrane protein</topology>
    </subcellularLocation>
</comment>
<evidence type="ECO:0000256" key="2">
    <source>
        <dbReference type="ARBA" id="ARBA00022475"/>
    </source>
</evidence>
<organism evidence="7">
    <name type="scientific">Desulfomonile tiedjei</name>
    <dbReference type="NCBI Taxonomy" id="2358"/>
    <lineage>
        <taxon>Bacteria</taxon>
        <taxon>Pseudomonadati</taxon>
        <taxon>Thermodesulfobacteriota</taxon>
        <taxon>Desulfomonilia</taxon>
        <taxon>Desulfomonilales</taxon>
        <taxon>Desulfomonilaceae</taxon>
        <taxon>Desulfomonile</taxon>
    </lineage>
</organism>
<keyword evidence="2" id="KW-1003">Cell membrane</keyword>
<evidence type="ECO:0000256" key="3">
    <source>
        <dbReference type="ARBA" id="ARBA00022692"/>
    </source>
</evidence>
<feature type="transmembrane region" description="Helical" evidence="6">
    <location>
        <begin position="173"/>
        <end position="193"/>
    </location>
</feature>
<dbReference type="PANTHER" id="PTHR39087:SF2">
    <property type="entry name" value="UPF0104 MEMBRANE PROTEIN MJ1595"/>
    <property type="match status" value="1"/>
</dbReference>
<proteinExistence type="predicted"/>
<feature type="transmembrane region" description="Helical" evidence="6">
    <location>
        <begin position="67"/>
        <end position="87"/>
    </location>
</feature>
<dbReference type="Pfam" id="PF03706">
    <property type="entry name" value="LPG_synthase_TM"/>
    <property type="match status" value="1"/>
</dbReference>
<dbReference type="GO" id="GO:0005886">
    <property type="term" value="C:plasma membrane"/>
    <property type="evidence" value="ECO:0007669"/>
    <property type="project" value="UniProtKB-SubCell"/>
</dbReference>
<evidence type="ECO:0000313" key="7">
    <source>
        <dbReference type="EMBL" id="HGH60261.1"/>
    </source>
</evidence>
<feature type="transmembrane region" description="Helical" evidence="6">
    <location>
        <begin position="29"/>
        <end position="47"/>
    </location>
</feature>
<protein>
    <submittedName>
        <fullName evidence="7">Flippase-like domain-containing protein</fullName>
    </submittedName>
</protein>
<evidence type="ECO:0000256" key="6">
    <source>
        <dbReference type="SAM" id="Phobius"/>
    </source>
</evidence>
<evidence type="ECO:0000256" key="1">
    <source>
        <dbReference type="ARBA" id="ARBA00004651"/>
    </source>
</evidence>
<dbReference type="AlphaFoldDB" id="A0A7C4AQQ6"/>
<feature type="transmembrane region" description="Helical" evidence="6">
    <location>
        <begin position="296"/>
        <end position="315"/>
    </location>
</feature>
<evidence type="ECO:0000256" key="4">
    <source>
        <dbReference type="ARBA" id="ARBA00022989"/>
    </source>
</evidence>
<feature type="transmembrane region" description="Helical" evidence="6">
    <location>
        <begin position="266"/>
        <end position="284"/>
    </location>
</feature>
<dbReference type="EMBL" id="DTGT01000099">
    <property type="protein sequence ID" value="HGH60261.1"/>
    <property type="molecule type" value="Genomic_DNA"/>
</dbReference>
<gene>
    <name evidence="7" type="ORF">ENV54_03060</name>
</gene>
<accession>A0A7C4AQQ6</accession>
<feature type="transmembrane region" description="Helical" evidence="6">
    <location>
        <begin position="237"/>
        <end position="260"/>
    </location>
</feature>
<reference evidence="7" key="1">
    <citation type="journal article" date="2020" name="mSystems">
        <title>Genome- and Community-Level Interaction Insights into Carbon Utilization and Element Cycling Functions of Hydrothermarchaeota in Hydrothermal Sediment.</title>
        <authorList>
            <person name="Zhou Z."/>
            <person name="Liu Y."/>
            <person name="Xu W."/>
            <person name="Pan J."/>
            <person name="Luo Z.H."/>
            <person name="Li M."/>
        </authorList>
    </citation>
    <scope>NUCLEOTIDE SEQUENCE [LARGE SCALE GENOMIC DNA]</scope>
    <source>
        <strain evidence="7">SpSt-769</strain>
    </source>
</reference>
<sequence>MPLFAIFAQSWGRWMTDALDKSSSHNRRIALAIAGCALGGVFLYLTFRDIPLNDLTHGIGEMKLVYLIPATVLVLMTQMVRALRFGIILGPFCRLRLKLLWDLMNIWAGANMVIPARLAELVRPYLLVRNGASFSSSLGAVMVERFFDLTGLLALLGVVLWRSPHLSSSYAMFGKILLAVLVCCYGVVILILTRRETALKIIDKVFSVLPQRISSLLSRVVAHLIEGMGIMTSFPRVLLILLYSIVLWVLFSSITFMFLLAFSIEAPFLVAVTIQVLMALGVALPTAPGFIGTFHAVGRYALALFSVNAVVAVSFATMYHLFSVLINVLLGLVSYATGSYKFDHSIFRIPAETHTAAPEG</sequence>
<dbReference type="InterPro" id="IPR022791">
    <property type="entry name" value="L-PG_synthase/AglD"/>
</dbReference>
<comment type="caution">
    <text evidence="7">The sequence shown here is derived from an EMBL/GenBank/DDBJ whole genome shotgun (WGS) entry which is preliminary data.</text>
</comment>
<keyword evidence="3 6" id="KW-0812">Transmembrane</keyword>
<dbReference type="PANTHER" id="PTHR39087">
    <property type="entry name" value="UPF0104 MEMBRANE PROTEIN MJ1595"/>
    <property type="match status" value="1"/>
</dbReference>
<name>A0A7C4AQQ6_9BACT</name>
<keyword evidence="4 6" id="KW-1133">Transmembrane helix</keyword>
<dbReference type="NCBIfam" id="TIGR00374">
    <property type="entry name" value="flippase-like domain"/>
    <property type="match status" value="1"/>
</dbReference>